<dbReference type="RefSeq" id="XP_020865047.1">
    <property type="nucleotide sequence ID" value="XM_021009388.1"/>
</dbReference>
<organism evidence="5 6">
    <name type="scientific">Phascolarctos cinereus</name>
    <name type="common">Koala</name>
    <dbReference type="NCBI Taxonomy" id="38626"/>
    <lineage>
        <taxon>Eukaryota</taxon>
        <taxon>Metazoa</taxon>
        <taxon>Chordata</taxon>
        <taxon>Craniata</taxon>
        <taxon>Vertebrata</taxon>
        <taxon>Euteleostomi</taxon>
        <taxon>Mammalia</taxon>
        <taxon>Metatheria</taxon>
        <taxon>Diprotodontia</taxon>
        <taxon>Phascolarctidae</taxon>
        <taxon>Phascolarctos</taxon>
    </lineage>
</organism>
<dbReference type="InterPro" id="IPR029336">
    <property type="entry name" value="DUF4594"/>
</dbReference>
<accession>A0A6P5M2V6</accession>
<evidence type="ECO:0000256" key="4">
    <source>
        <dbReference type="SAM" id="MobiDB-lite"/>
    </source>
</evidence>
<feature type="compositionally biased region" description="Basic residues" evidence="4">
    <location>
        <begin position="295"/>
        <end position="304"/>
    </location>
</feature>
<feature type="compositionally biased region" description="Basic and acidic residues" evidence="4">
    <location>
        <begin position="490"/>
        <end position="503"/>
    </location>
</feature>
<dbReference type="AlphaFoldDB" id="A0A6P5M2V6"/>
<dbReference type="PANTHER" id="PTHR15635">
    <property type="entry name" value="COILED-COIL DOMAIN CONTAINING PROTEIN 9"/>
    <property type="match status" value="1"/>
</dbReference>
<feature type="compositionally biased region" description="Polar residues" evidence="4">
    <location>
        <begin position="453"/>
        <end position="486"/>
    </location>
</feature>
<feature type="compositionally biased region" description="Basic and acidic residues" evidence="4">
    <location>
        <begin position="374"/>
        <end position="391"/>
    </location>
</feature>
<feature type="coiled-coil region" evidence="3">
    <location>
        <begin position="61"/>
        <end position="102"/>
    </location>
</feature>
<feature type="compositionally biased region" description="Polar residues" evidence="4">
    <location>
        <begin position="1"/>
        <end position="10"/>
    </location>
</feature>
<feature type="compositionally biased region" description="Polar residues" evidence="4">
    <location>
        <begin position="417"/>
        <end position="427"/>
    </location>
</feature>
<keyword evidence="5" id="KW-1185">Reference proteome</keyword>
<feature type="compositionally biased region" description="Basic and acidic residues" evidence="4">
    <location>
        <begin position="407"/>
        <end position="416"/>
    </location>
</feature>
<feature type="region of interest" description="Disordered" evidence="4">
    <location>
        <begin position="126"/>
        <end position="171"/>
    </location>
</feature>
<reference evidence="6" key="1">
    <citation type="submission" date="2025-08" db="UniProtKB">
        <authorList>
            <consortium name="RefSeq"/>
        </authorList>
    </citation>
    <scope>IDENTIFICATION</scope>
    <source>
        <tissue evidence="6">Spleen</tissue>
    </source>
</reference>
<feature type="region of interest" description="Disordered" evidence="4">
    <location>
        <begin position="257"/>
        <end position="542"/>
    </location>
</feature>
<keyword evidence="1" id="KW-0597">Phosphoprotein</keyword>
<proteinExistence type="predicted"/>
<feature type="compositionally biased region" description="Basic and acidic residues" evidence="4">
    <location>
        <begin position="532"/>
        <end position="542"/>
    </location>
</feature>
<evidence type="ECO:0000256" key="3">
    <source>
        <dbReference type="SAM" id="Coils"/>
    </source>
</evidence>
<feature type="compositionally biased region" description="Basic and acidic residues" evidence="4">
    <location>
        <begin position="257"/>
        <end position="285"/>
    </location>
</feature>
<evidence type="ECO:0000256" key="2">
    <source>
        <dbReference type="ARBA" id="ARBA00023054"/>
    </source>
</evidence>
<protein>
    <submittedName>
        <fullName evidence="6">Uncharacterized protein C15orf52 homolog isoform X2</fullName>
    </submittedName>
</protein>
<keyword evidence="2 3" id="KW-0175">Coiled coil</keyword>
<evidence type="ECO:0000313" key="6">
    <source>
        <dbReference type="RefSeq" id="XP_020865047.1"/>
    </source>
</evidence>
<sequence length="542" mass="59263">MISCAKQQSRLGEAGRGPRSSSPLLALASPGSCSEILSVPAAPAAAAAMYPAGAGVADSLLRKKEQKDEELDRRIVALRRKNQALLRRYQEIEEDRRQAEQGGMAVTAPRAPRADGLTITITKAHSKRVVSDRRMSSHPNSLGPGMNNEEELGEQEEEDEEEEEDHTFTFRLGKRVQLAVTMENKAKGKRIVSTKAGSQGEEDPPRGGSSLGSPMQIAITMEPGQKAMGSGTQELGRDYARWKQEREQIDLARLARHRDAQGEWRRPWDLDKSKHMFQDASKARDLGVPAGSSKKGPRNYRKFQSRPLPPDERVGGAHSGNLGKPKVVPAMSSKARGKDRLTGRARRWDAKEGEEQSCPKEDLESQGSHNTKRSQNEEEDKQKQKSLEHSDQCGIQEPSTGLSSLDGHQRETEDKLSTGNPMSSLEPRSSRKVAPVLPFFSPGDANSPAPRASGSNKPTSGPSVKESNLFSFPDSSEQAQKLNNNMAELCLHESPEQKTRSQEPTEDGSGQAGIQGQLGTVRQSSQKNQPKGKSDKKSGEQD</sequence>
<feature type="region of interest" description="Disordered" evidence="4">
    <location>
        <begin position="1"/>
        <end position="24"/>
    </location>
</feature>
<evidence type="ECO:0000313" key="5">
    <source>
        <dbReference type="Proteomes" id="UP000515140"/>
    </source>
</evidence>
<feature type="compositionally biased region" description="Basic and acidic residues" evidence="4">
    <location>
        <begin position="336"/>
        <end position="363"/>
    </location>
</feature>
<dbReference type="Proteomes" id="UP000515140">
    <property type="component" value="Unplaced"/>
</dbReference>
<feature type="region of interest" description="Disordered" evidence="4">
    <location>
        <begin position="187"/>
        <end position="214"/>
    </location>
</feature>
<dbReference type="CTD" id="388115"/>
<evidence type="ECO:0000256" key="1">
    <source>
        <dbReference type="ARBA" id="ARBA00022553"/>
    </source>
</evidence>
<gene>
    <name evidence="6" type="primary">CUNH15orf52</name>
</gene>
<dbReference type="PANTHER" id="PTHR15635:SF10">
    <property type="entry name" value="COILED-COIL DOMAIN-CONTAINING PROTEIN 9B"/>
    <property type="match status" value="1"/>
</dbReference>
<dbReference type="GeneID" id="110223714"/>
<feature type="compositionally biased region" description="Acidic residues" evidence="4">
    <location>
        <begin position="148"/>
        <end position="165"/>
    </location>
</feature>
<feature type="compositionally biased region" description="Polar residues" evidence="4">
    <location>
        <begin position="512"/>
        <end position="531"/>
    </location>
</feature>
<name>A0A6P5M2V6_PHACI</name>
<dbReference type="Pfam" id="PF15266">
    <property type="entry name" value="DUF4594"/>
    <property type="match status" value="1"/>
</dbReference>